<dbReference type="InterPro" id="IPR033709">
    <property type="entry name" value="Anticodon_Ile_ABEc"/>
</dbReference>
<evidence type="ECO:0000259" key="14">
    <source>
        <dbReference type="Pfam" id="PF08264"/>
    </source>
</evidence>
<evidence type="ECO:0000256" key="4">
    <source>
        <dbReference type="ARBA" id="ARBA00022598"/>
    </source>
</evidence>
<comment type="catalytic activity">
    <reaction evidence="10">
        <text>tRNA(Ile) + L-isoleucine + ATP = L-isoleucyl-tRNA(Ile) + AMP + diphosphate</text>
        <dbReference type="Rhea" id="RHEA:11060"/>
        <dbReference type="Rhea" id="RHEA-COMP:9666"/>
        <dbReference type="Rhea" id="RHEA-COMP:9695"/>
        <dbReference type="ChEBI" id="CHEBI:30616"/>
        <dbReference type="ChEBI" id="CHEBI:33019"/>
        <dbReference type="ChEBI" id="CHEBI:58045"/>
        <dbReference type="ChEBI" id="CHEBI:78442"/>
        <dbReference type="ChEBI" id="CHEBI:78528"/>
        <dbReference type="ChEBI" id="CHEBI:456215"/>
        <dbReference type="EC" id="6.1.1.5"/>
    </reaction>
</comment>
<evidence type="ECO:0000256" key="5">
    <source>
        <dbReference type="ARBA" id="ARBA00022741"/>
    </source>
</evidence>
<dbReference type="GO" id="GO:0005524">
    <property type="term" value="F:ATP binding"/>
    <property type="evidence" value="ECO:0007669"/>
    <property type="project" value="UniProtKB-KW"/>
</dbReference>
<evidence type="ECO:0000256" key="10">
    <source>
        <dbReference type="ARBA" id="ARBA00048359"/>
    </source>
</evidence>
<dbReference type="GO" id="GO:0004822">
    <property type="term" value="F:isoleucine-tRNA ligase activity"/>
    <property type="evidence" value="ECO:0007669"/>
    <property type="project" value="UniProtKB-EC"/>
</dbReference>
<dbReference type="HAMAP" id="MF_02003">
    <property type="entry name" value="Ile_tRNA_synth_type2"/>
    <property type="match status" value="1"/>
</dbReference>
<sequence length="2116" mass="243902">MEIPESRNELILVPTNISFPEEEHKVLAFWKEIDAFRTSVELSKGRKKFNFYDGPPFATGLPHYGHLLAGTIKDVVTRYAHATGHYVERRNGWDTHGLPVEYEIDKAHNIRGPDDVAKMGIPKYNELCRSIVMTYATEWENTITRIGRWIDFKNDYKTLDPTFMESIWWVFSQLYKKDQVYRGFRIMPYSWYCSTVLSNFEAGLDYRDVTDPAVVVSFPLVSDPSVSLIAWTTTPWTLPSNLALCVHPELDYVKIKDEKTGAVFILMEARLDILYSAAELKKKDKTFAVLEKMKGEALKGLEYEPLFDFFAHRKGRSFRVVTDAYVTSDSGTGIVHQAPAFGEDDYRICTDQKIISGEDDLPCPVDNSGNFTAEVPPYAGMNFKDADKPIQKDLKAKGRLIRQSQYTHSYPFCYRSGRPLMYKAVPAWFVRVAPIVDKLCKNNEQTYWVPENVKEKRFHNWLANARDWNISRSRYWGTPIPLWASEDFEEIVVIESIAQLHELTGDRTITDIHRDKIDHLTIPSKNGKGVLRRIPEVFDCWFESGSMPYAQKHYPFENKEEFDQSFPADFIAEGIDQTRGWFYTLMVLSTHLFDKPAWKNIIVNGLVLASDGQKMSKSKKNYPDPAIVLEEFGADSLRLFLMTSAGVRAENVRFREESVKEMISKVMLPWFNSYRFLFGQLALLKKEHGFNFEYNAHMDMKNANVMDRWILASTQSLIQFVRKEMDAYRLYTVTPRLLTLIDTLTNWYIRLNRKRLKGENGVEDAGRALNVLFEVLYTLCRLMAPFAPFMVETMYQNLRRFLPPTTEDTRSVHFLPFPEPKDEYFNEEVERAVGRMQTVIDLGRFIRDQKTISLKTPCREMIIINPSAQFHEDVKSLETYVKEEMNVKLVTVTAEEDRYGVNYKLVPDARALGTKFKKDARTITAALPTVSKDEIKAFNTSGKIAVAGFELTSAELQVARTFESANSNYHAHFTNEVLVILDTALDEGLIQEGHAREVVNRVQRLRKDAGLQATDDVLYYVTLTEDANGQLKNVLKDQKEMLLKYLKQEILEGQYDKAKLIKEAEQEEIDAFRTSVELSKGRKKFNFYDGPPFATGLPHYGHLLAGTIKDVVTRYAHATGHYVERRNGWDTHGLPVEFEIDKQYDIRGPDDVAKIGIPKYNELCRSIVMTYATEWENTITRIGRWIDFKNDYKTLDPTFMESIWWVFSQLYKKKQVYRGFRIMPYSWYCNTSLSNMEAGLDYRDVTDPAVVVSFPLVSDPSVSLIAWTTTPWTLPSNLALCVHPELDYVKIKDEKTGAVFILMEARLDILYSAAELKKKDKTFTVLEKMKGEALKGLEYEPLFDFFAHRKGRSFRVVTDAYVTSDSGTGIVHQAPAFGEDDYRICTDQKIISGEDDLPCPVDNSGNFTAEVPPYAGMNFKDADKPIQKDLKAKGRLIRQSQYTHSYPFCYRSGRPLMYKAVPAWFVRVAPIVDKLCKNNEQTYWVPENVKEKRFHNWLANARDWNISRSRYWGTPIPLWASEDFEEIVVIESIAQLHELTGDRTITDIHRDKIDHLTIPSKNGKGVLRRIPEVFDCWFESGSMPYAQKHYPFENKEEFDQSFPADFIAEGIDQTRGWFYTLMVLSTHLFDKPAWKNIIVNGLVLASDGQKMSKSKKNYPDPAIVLEEFGADSLRLFLMTSAGVRAENVRFREESVKEMISKVMLPWFNSYRFLFGQLALLKKEHGFNFEYNAHMDMKNANVMDRWILASTQSLIQFVRKEMDAYRLYTVTPRLLTLIDTLTNWYIRLNRKRLKGENGVEDAGRALNVLFEVLYTLCRLMAPFAPFMVETMYQNLRRFLPPTTEDTRSVHFLPFPEPKDEYFNEEVERAVGRMQTVIDLGRFIRDQKTISLKTPCREMIIINPSAQFHEDVKSLETYVKEEMNVKLVTVTAEEDRYGVNYKLVPDARALGTKFKKDARTITAALPTVSKDEIKAFNTSGKIAVAGFELTSAELQVARTFESANSNYHAHFTNEVLVILDTALDEGLIQEGHAREVVNRVQRLRKDAGLQATDDVLYYVTLTEDANGQLKNVLKDQKEMLLKYLKQEILEGQYDKAKLIKEAEQEVNGSKFLLALVKH</sequence>
<dbReference type="SUPFAM" id="SSF50677">
    <property type="entry name" value="ValRS/IleRS/LeuRS editing domain"/>
    <property type="match status" value="2"/>
</dbReference>
<dbReference type="Gene3D" id="3.40.50.620">
    <property type="entry name" value="HUPs"/>
    <property type="match status" value="4"/>
</dbReference>
<dbReference type="GO" id="GO:0005737">
    <property type="term" value="C:cytoplasm"/>
    <property type="evidence" value="ECO:0007669"/>
    <property type="project" value="UniProtKB-SubCell"/>
</dbReference>
<proteinExistence type="inferred from homology"/>
<keyword evidence="16" id="KW-1185">Reference proteome</keyword>
<dbReference type="FunFam" id="3.40.50.620:FF:000023">
    <property type="entry name" value="Isoleucyl-tRNA synthetase,cytoplasmic"/>
    <property type="match status" value="2"/>
</dbReference>
<evidence type="ECO:0000256" key="11">
    <source>
        <dbReference type="ARBA" id="ARBA00069879"/>
    </source>
</evidence>
<evidence type="ECO:0000256" key="8">
    <source>
        <dbReference type="ARBA" id="ARBA00023146"/>
    </source>
</evidence>
<dbReference type="PRINTS" id="PR00984">
    <property type="entry name" value="TRNASYNTHILE"/>
</dbReference>
<dbReference type="FunFam" id="3.40.50.620:FF:000133">
    <property type="entry name" value="Isoleucyl-tRNA synthetase, cytoplasmic"/>
    <property type="match status" value="2"/>
</dbReference>
<feature type="domain" description="Methionyl/Valyl/Leucyl/Isoleucyl-tRNA synthetase anticodon-binding" evidence="14">
    <location>
        <begin position="1743"/>
        <end position="1897"/>
    </location>
</feature>
<dbReference type="Pfam" id="PF08264">
    <property type="entry name" value="Anticodon_1"/>
    <property type="match status" value="2"/>
</dbReference>
<accession>A0AAD5Y3B2</accession>
<dbReference type="FunFam" id="1.10.730.10:FF:000004">
    <property type="entry name" value="Isoleucyl-tRNA synthetase, cytoplasmic"/>
    <property type="match status" value="2"/>
</dbReference>
<dbReference type="FunFam" id="3.90.740.10:FF:000044">
    <property type="entry name" value="Isoleucine--tRNA ligase"/>
    <property type="match status" value="2"/>
</dbReference>
<evidence type="ECO:0000256" key="2">
    <source>
        <dbReference type="ARBA" id="ARBA00005594"/>
    </source>
</evidence>
<evidence type="ECO:0000256" key="6">
    <source>
        <dbReference type="ARBA" id="ARBA00022840"/>
    </source>
</evidence>
<dbReference type="EC" id="6.1.1.5" evidence="3"/>
<evidence type="ECO:0000256" key="1">
    <source>
        <dbReference type="ARBA" id="ARBA00004496"/>
    </source>
</evidence>
<dbReference type="InterPro" id="IPR014729">
    <property type="entry name" value="Rossmann-like_a/b/a_fold"/>
</dbReference>
<comment type="caution">
    <text evidence="15">The sequence shown here is derived from an EMBL/GenBank/DDBJ whole genome shotgun (WGS) entry which is preliminary data.</text>
</comment>
<feature type="domain" description="Aminoacyl-tRNA synthetase class Ia" evidence="13">
    <location>
        <begin position="1067"/>
        <end position="1688"/>
    </location>
</feature>
<dbReference type="SUPFAM" id="SSF52374">
    <property type="entry name" value="Nucleotidylyl transferase"/>
    <property type="match status" value="2"/>
</dbReference>
<keyword evidence="5" id="KW-0547">Nucleotide-binding</keyword>
<evidence type="ECO:0000313" key="16">
    <source>
        <dbReference type="Proteomes" id="UP001210925"/>
    </source>
</evidence>
<name>A0AAD5Y3B2_9FUNG</name>
<dbReference type="PROSITE" id="PS00178">
    <property type="entry name" value="AA_TRNA_LIGASE_I"/>
    <property type="match status" value="2"/>
</dbReference>
<dbReference type="GO" id="GO:0000049">
    <property type="term" value="F:tRNA binding"/>
    <property type="evidence" value="ECO:0007669"/>
    <property type="project" value="InterPro"/>
</dbReference>
<evidence type="ECO:0000256" key="12">
    <source>
        <dbReference type="ARBA" id="ARBA00072822"/>
    </source>
</evidence>
<dbReference type="InterPro" id="IPR009080">
    <property type="entry name" value="tRNAsynth_Ia_anticodon-bd"/>
</dbReference>
<organism evidence="15 16">
    <name type="scientific">Boothiomyces macroporosus</name>
    <dbReference type="NCBI Taxonomy" id="261099"/>
    <lineage>
        <taxon>Eukaryota</taxon>
        <taxon>Fungi</taxon>
        <taxon>Fungi incertae sedis</taxon>
        <taxon>Chytridiomycota</taxon>
        <taxon>Chytridiomycota incertae sedis</taxon>
        <taxon>Chytridiomycetes</taxon>
        <taxon>Rhizophydiales</taxon>
        <taxon>Terramycetaceae</taxon>
        <taxon>Boothiomyces</taxon>
    </lineage>
</organism>
<keyword evidence="7" id="KW-0648">Protein biosynthesis</keyword>
<comment type="similarity">
    <text evidence="2">Belongs to the class-I aminoacyl-tRNA synthetase family.</text>
</comment>
<dbReference type="InterPro" id="IPR001412">
    <property type="entry name" value="aa-tRNA-synth_I_CS"/>
</dbReference>
<dbReference type="Pfam" id="PF19302">
    <property type="entry name" value="DUF5915"/>
    <property type="match status" value="1"/>
</dbReference>
<dbReference type="EMBL" id="JADGKB010000123">
    <property type="protein sequence ID" value="KAJ3252984.1"/>
    <property type="molecule type" value="Genomic_DNA"/>
</dbReference>
<dbReference type="PANTHER" id="PTHR42780">
    <property type="entry name" value="SOLEUCYL-TRNA SYNTHETASE"/>
    <property type="match status" value="1"/>
</dbReference>
<evidence type="ECO:0000256" key="3">
    <source>
        <dbReference type="ARBA" id="ARBA00013165"/>
    </source>
</evidence>
<protein>
    <recommendedName>
        <fullName evidence="11">Isoleucine--tRNA ligase, cytoplasmic</fullName>
        <ecNumber evidence="3">6.1.1.5</ecNumber>
    </recommendedName>
    <alternativeName>
        <fullName evidence="9">Isoleucyl-tRNA synthetase</fullName>
    </alternativeName>
    <alternativeName>
        <fullName evidence="12">Probable isoleucine--tRNA ligase, cytoplasmic</fullName>
    </alternativeName>
</protein>
<evidence type="ECO:0000256" key="9">
    <source>
        <dbReference type="ARBA" id="ARBA00032665"/>
    </source>
</evidence>
<dbReference type="SUPFAM" id="SSF47323">
    <property type="entry name" value="Anticodon-binding domain of a subclass of class I aminoacyl-tRNA synthetases"/>
    <property type="match status" value="2"/>
</dbReference>
<dbReference type="Pfam" id="PF00133">
    <property type="entry name" value="tRNA-synt_1"/>
    <property type="match status" value="2"/>
</dbReference>
<evidence type="ECO:0000259" key="13">
    <source>
        <dbReference type="Pfam" id="PF00133"/>
    </source>
</evidence>
<dbReference type="CDD" id="cd07961">
    <property type="entry name" value="Anticodon_Ia_Ile_ABEc"/>
    <property type="match status" value="2"/>
</dbReference>
<evidence type="ECO:0000256" key="7">
    <source>
        <dbReference type="ARBA" id="ARBA00022917"/>
    </source>
</evidence>
<keyword evidence="6" id="KW-0067">ATP-binding</keyword>
<dbReference type="GO" id="GO:0006428">
    <property type="term" value="P:isoleucyl-tRNA aminoacylation"/>
    <property type="evidence" value="ECO:0007669"/>
    <property type="project" value="InterPro"/>
</dbReference>
<dbReference type="GO" id="GO:0002161">
    <property type="term" value="F:aminoacyl-tRNA deacylase activity"/>
    <property type="evidence" value="ECO:0007669"/>
    <property type="project" value="InterPro"/>
</dbReference>
<comment type="subcellular location">
    <subcellularLocation>
        <location evidence="1">Cytoplasm</location>
    </subcellularLocation>
</comment>
<dbReference type="InterPro" id="IPR009008">
    <property type="entry name" value="Val/Leu/Ile-tRNA-synth_edit"/>
</dbReference>
<dbReference type="CDD" id="cd00818">
    <property type="entry name" value="IleRS_core"/>
    <property type="match status" value="2"/>
</dbReference>
<dbReference type="Proteomes" id="UP001210925">
    <property type="component" value="Unassembled WGS sequence"/>
</dbReference>
<dbReference type="InterPro" id="IPR023586">
    <property type="entry name" value="Ile-tRNA-ligase_type2"/>
</dbReference>
<dbReference type="NCBIfam" id="TIGR00392">
    <property type="entry name" value="ileS"/>
    <property type="match status" value="2"/>
</dbReference>
<dbReference type="InterPro" id="IPR002300">
    <property type="entry name" value="aa-tRNA-synth_Ia"/>
</dbReference>
<reference evidence="15" key="1">
    <citation type="submission" date="2020-05" db="EMBL/GenBank/DDBJ databases">
        <title>Phylogenomic resolution of chytrid fungi.</title>
        <authorList>
            <person name="Stajich J.E."/>
            <person name="Amses K."/>
            <person name="Simmons R."/>
            <person name="Seto K."/>
            <person name="Myers J."/>
            <person name="Bonds A."/>
            <person name="Quandt C.A."/>
            <person name="Barry K."/>
            <person name="Liu P."/>
            <person name="Grigoriev I."/>
            <person name="Longcore J.E."/>
            <person name="James T.Y."/>
        </authorList>
    </citation>
    <scope>NUCLEOTIDE SEQUENCE</scope>
    <source>
        <strain evidence="15">PLAUS21</strain>
    </source>
</reference>
<dbReference type="Gene3D" id="1.10.730.10">
    <property type="entry name" value="Isoleucyl-tRNA Synthetase, Domain 1"/>
    <property type="match status" value="2"/>
</dbReference>
<dbReference type="PANTHER" id="PTHR42780:SF1">
    <property type="entry name" value="ISOLEUCINE--TRNA LIGASE, CYTOPLASMIC"/>
    <property type="match status" value="1"/>
</dbReference>
<gene>
    <name evidence="15" type="primary">ILS1</name>
    <name evidence="15" type="ORF">HK103_001037</name>
</gene>
<keyword evidence="8" id="KW-0030">Aminoacyl-tRNA synthetase</keyword>
<dbReference type="InterPro" id="IPR013155">
    <property type="entry name" value="M/V/L/I-tRNA-synth_anticd-bd"/>
</dbReference>
<feature type="domain" description="Aminoacyl-tRNA synthetase class Ia" evidence="13">
    <location>
        <begin position="26"/>
        <end position="652"/>
    </location>
</feature>
<feature type="domain" description="Methionyl/Valyl/Leucyl/Isoleucyl-tRNA synthetase anticodon-binding" evidence="14">
    <location>
        <begin position="707"/>
        <end position="861"/>
    </location>
</feature>
<dbReference type="InterPro" id="IPR002301">
    <property type="entry name" value="Ile-tRNA-ligase"/>
</dbReference>
<keyword evidence="4 15" id="KW-0436">Ligase</keyword>
<evidence type="ECO:0000313" key="15">
    <source>
        <dbReference type="EMBL" id="KAJ3252984.1"/>
    </source>
</evidence>